<reference evidence="2 3" key="1">
    <citation type="journal article" date="2019" name="Sci. Rep.">
        <title>Comparative genomics of chytrid fungi reveal insights into the obligate biotrophic and pathogenic lifestyle of Synchytrium endobioticum.</title>
        <authorList>
            <person name="van de Vossenberg B.T.L.H."/>
            <person name="Warris S."/>
            <person name="Nguyen H.D.T."/>
            <person name="van Gent-Pelzer M.P.E."/>
            <person name="Joly D.L."/>
            <person name="van de Geest H.C."/>
            <person name="Bonants P.J.M."/>
            <person name="Smith D.S."/>
            <person name="Levesque C.A."/>
            <person name="van der Lee T.A.J."/>
        </authorList>
    </citation>
    <scope>NUCLEOTIDE SEQUENCE [LARGE SCALE GENOMIC DNA]</scope>
    <source>
        <strain evidence="2 3">LEV6574</strain>
    </source>
</reference>
<sequence>MDVAIMARASYTYRSVIAPMPTGRLHHLKYEGVCCKPHQHPYPRSKPDSSSQASANGQKLKAGGSNDTAASNPGRSDGSQPLRTRPLSVLIQSQCAATDDNKKQSPTINFDEDWLHESERIPDSIQGSSIIQMFQTMLQEATPVSDLSRIGIFEEEDDEDDTSSHHSHDELSEITAFVARDVNLFGRPR</sequence>
<evidence type="ECO:0000313" key="3">
    <source>
        <dbReference type="Proteomes" id="UP000320475"/>
    </source>
</evidence>
<name>A0A507DEA1_9FUNG</name>
<protein>
    <submittedName>
        <fullName evidence="2">Uncharacterized protein</fullName>
    </submittedName>
</protein>
<dbReference type="EMBL" id="QEAM01000031">
    <property type="protein sequence ID" value="TPX49577.1"/>
    <property type="molecule type" value="Genomic_DNA"/>
</dbReference>
<dbReference type="Proteomes" id="UP000320475">
    <property type="component" value="Unassembled WGS sequence"/>
</dbReference>
<feature type="compositionally biased region" description="Polar residues" evidence="1">
    <location>
        <begin position="48"/>
        <end position="57"/>
    </location>
</feature>
<gene>
    <name evidence="2" type="ORF">SeLEV6574_g01388</name>
</gene>
<organism evidence="2 3">
    <name type="scientific">Synchytrium endobioticum</name>
    <dbReference type="NCBI Taxonomy" id="286115"/>
    <lineage>
        <taxon>Eukaryota</taxon>
        <taxon>Fungi</taxon>
        <taxon>Fungi incertae sedis</taxon>
        <taxon>Chytridiomycota</taxon>
        <taxon>Chytridiomycota incertae sedis</taxon>
        <taxon>Chytridiomycetes</taxon>
        <taxon>Synchytriales</taxon>
        <taxon>Synchytriaceae</taxon>
        <taxon>Synchytrium</taxon>
    </lineage>
</organism>
<dbReference type="VEuPathDB" id="FungiDB:SeMB42_g03611"/>
<dbReference type="AlphaFoldDB" id="A0A507DEA1"/>
<evidence type="ECO:0000313" key="2">
    <source>
        <dbReference type="EMBL" id="TPX49577.1"/>
    </source>
</evidence>
<accession>A0A507DEA1</accession>
<feature type="compositionally biased region" description="Polar residues" evidence="1">
    <location>
        <begin position="65"/>
        <end position="82"/>
    </location>
</feature>
<comment type="caution">
    <text evidence="2">The sequence shown here is derived from an EMBL/GenBank/DDBJ whole genome shotgun (WGS) entry which is preliminary data.</text>
</comment>
<feature type="region of interest" description="Disordered" evidence="1">
    <location>
        <begin position="38"/>
        <end position="82"/>
    </location>
</feature>
<evidence type="ECO:0000256" key="1">
    <source>
        <dbReference type="SAM" id="MobiDB-lite"/>
    </source>
</evidence>
<proteinExistence type="predicted"/>